<sequence>MSQHVAIDGETNENAFESFSWDLPDGFNAAVDLIGKHDDSVPRTTRWGSQPFDRSVARSLSRCPASSSALRR</sequence>
<accession>A0A6B0VKQ8</accession>
<dbReference type="EMBL" id="WUYX01000027">
    <property type="protein sequence ID" value="MXV62150.1"/>
    <property type="molecule type" value="Genomic_DNA"/>
</dbReference>
<protein>
    <submittedName>
        <fullName evidence="1">Uncharacterized protein</fullName>
    </submittedName>
</protein>
<reference evidence="1 2" key="1">
    <citation type="submission" date="2020-01" db="EMBL/GenBank/DDBJ databases">
        <title>Natronorubrum sp. JWXQ-INN 674 isolated from Inner Mongolia Autonomous Region of China.</title>
        <authorList>
            <person name="Xue Q."/>
        </authorList>
    </citation>
    <scope>NUCLEOTIDE SEQUENCE [LARGE SCALE GENOMIC DNA]</scope>
    <source>
        <strain evidence="1 2">JWXQ-INN-674</strain>
    </source>
</reference>
<dbReference type="Proteomes" id="UP000434101">
    <property type="component" value="Unassembled WGS sequence"/>
</dbReference>
<gene>
    <name evidence="1" type="ORF">GS429_08760</name>
</gene>
<comment type="caution">
    <text evidence="1">The sequence shown here is derived from an EMBL/GenBank/DDBJ whole genome shotgun (WGS) entry which is preliminary data.</text>
</comment>
<name>A0A6B0VKQ8_9EURY</name>
<evidence type="ECO:0000313" key="1">
    <source>
        <dbReference type="EMBL" id="MXV62150.1"/>
    </source>
</evidence>
<dbReference type="RefSeq" id="WP_160064639.1">
    <property type="nucleotide sequence ID" value="NZ_WUYX01000027.1"/>
</dbReference>
<proteinExistence type="predicted"/>
<keyword evidence="2" id="KW-1185">Reference proteome</keyword>
<dbReference type="AlphaFoldDB" id="A0A6B0VKQ8"/>
<evidence type="ECO:0000313" key="2">
    <source>
        <dbReference type="Proteomes" id="UP000434101"/>
    </source>
</evidence>
<organism evidence="1 2">
    <name type="scientific">Natronorubrum halalkaliphilum</name>
    <dbReference type="NCBI Taxonomy" id="2691917"/>
    <lineage>
        <taxon>Archaea</taxon>
        <taxon>Methanobacteriati</taxon>
        <taxon>Methanobacteriota</taxon>
        <taxon>Stenosarchaea group</taxon>
        <taxon>Halobacteria</taxon>
        <taxon>Halobacteriales</taxon>
        <taxon>Natrialbaceae</taxon>
        <taxon>Natronorubrum</taxon>
    </lineage>
</organism>